<protein>
    <submittedName>
        <fullName evidence="5">L-ribulose-5-phosphate 4-epimerase UlaF</fullName>
        <ecNumber evidence="5">5.1.3.4</ecNumber>
    </submittedName>
</protein>
<dbReference type="PANTHER" id="PTHR22789:SF8">
    <property type="entry name" value="L-RIBULOSE-5-PHOSPHATE 4-EPIMERASE SGBE"/>
    <property type="match status" value="1"/>
</dbReference>
<keyword evidence="2" id="KW-0479">Metal-binding</keyword>
<sequence length="86" mass="9759">METGNVVVERFEELNPDFIPGVLVKNHGPFSWGKNAHDAVHNAVVMEQVAKMAYIAYGVNPDLTMNENLIKKHFYRKHGPNAYYGQ</sequence>
<comment type="caution">
    <text evidence="5">The sequence shown here is derived from an EMBL/GenBank/DDBJ whole genome shotgun (WGS) entry which is preliminary data.</text>
</comment>
<accession>A0A645J8C3</accession>
<proteinExistence type="predicted"/>
<dbReference type="SUPFAM" id="SSF53639">
    <property type="entry name" value="AraD/HMP-PK domain-like"/>
    <property type="match status" value="1"/>
</dbReference>
<comment type="cofactor">
    <cofactor evidence="1">
        <name>Zn(2+)</name>
        <dbReference type="ChEBI" id="CHEBI:29105"/>
    </cofactor>
</comment>
<keyword evidence="3" id="KW-0862">Zinc</keyword>
<dbReference type="InterPro" id="IPR050197">
    <property type="entry name" value="Aldolase_class_II_sugar_metab"/>
</dbReference>
<dbReference type="EC" id="5.1.3.4" evidence="5"/>
<reference evidence="5" key="1">
    <citation type="submission" date="2019-08" db="EMBL/GenBank/DDBJ databases">
        <authorList>
            <person name="Kucharzyk K."/>
            <person name="Murdoch R.W."/>
            <person name="Higgins S."/>
            <person name="Loffler F."/>
        </authorList>
    </citation>
    <scope>NUCLEOTIDE SEQUENCE</scope>
</reference>
<dbReference type="GO" id="GO:0016832">
    <property type="term" value="F:aldehyde-lyase activity"/>
    <property type="evidence" value="ECO:0007669"/>
    <property type="project" value="TreeGrafter"/>
</dbReference>
<dbReference type="InterPro" id="IPR001303">
    <property type="entry name" value="Aldolase_II/adducin_N"/>
</dbReference>
<dbReference type="GO" id="GO:0046872">
    <property type="term" value="F:metal ion binding"/>
    <property type="evidence" value="ECO:0007669"/>
    <property type="project" value="UniProtKB-KW"/>
</dbReference>
<dbReference type="GO" id="GO:0019323">
    <property type="term" value="P:pentose catabolic process"/>
    <property type="evidence" value="ECO:0007669"/>
    <property type="project" value="TreeGrafter"/>
</dbReference>
<evidence type="ECO:0000259" key="4">
    <source>
        <dbReference type="Pfam" id="PF00596"/>
    </source>
</evidence>
<keyword evidence="5" id="KW-0413">Isomerase</keyword>
<name>A0A645J8C3_9ZZZZ</name>
<evidence type="ECO:0000256" key="1">
    <source>
        <dbReference type="ARBA" id="ARBA00001947"/>
    </source>
</evidence>
<evidence type="ECO:0000256" key="2">
    <source>
        <dbReference type="ARBA" id="ARBA00022723"/>
    </source>
</evidence>
<dbReference type="GO" id="GO:0008742">
    <property type="term" value="F:L-ribulose-phosphate 4-epimerase activity"/>
    <property type="evidence" value="ECO:0007669"/>
    <property type="project" value="UniProtKB-EC"/>
</dbReference>
<dbReference type="EMBL" id="VSSQ01134583">
    <property type="protein sequence ID" value="MPN59955.1"/>
    <property type="molecule type" value="Genomic_DNA"/>
</dbReference>
<gene>
    <name evidence="5" type="primary">ulaF_5</name>
    <name evidence="5" type="ORF">SDC9_207678</name>
</gene>
<dbReference type="Gene3D" id="3.40.225.10">
    <property type="entry name" value="Class II aldolase/adducin N-terminal domain"/>
    <property type="match status" value="1"/>
</dbReference>
<evidence type="ECO:0000256" key="3">
    <source>
        <dbReference type="ARBA" id="ARBA00022833"/>
    </source>
</evidence>
<dbReference type="Pfam" id="PF00596">
    <property type="entry name" value="Aldolase_II"/>
    <property type="match status" value="1"/>
</dbReference>
<evidence type="ECO:0000313" key="5">
    <source>
        <dbReference type="EMBL" id="MPN59955.1"/>
    </source>
</evidence>
<dbReference type="PANTHER" id="PTHR22789">
    <property type="entry name" value="FUCULOSE PHOSPHATE ALDOLASE"/>
    <property type="match status" value="1"/>
</dbReference>
<organism evidence="5">
    <name type="scientific">bioreactor metagenome</name>
    <dbReference type="NCBI Taxonomy" id="1076179"/>
    <lineage>
        <taxon>unclassified sequences</taxon>
        <taxon>metagenomes</taxon>
        <taxon>ecological metagenomes</taxon>
    </lineage>
</organism>
<feature type="domain" description="Class II aldolase/adducin N-terminal" evidence="4">
    <location>
        <begin position="4"/>
        <end position="54"/>
    </location>
</feature>
<dbReference type="AlphaFoldDB" id="A0A645J8C3"/>
<dbReference type="InterPro" id="IPR036409">
    <property type="entry name" value="Aldolase_II/adducin_N_sf"/>
</dbReference>
<dbReference type="GO" id="GO:0005829">
    <property type="term" value="C:cytosol"/>
    <property type="evidence" value="ECO:0007669"/>
    <property type="project" value="TreeGrafter"/>
</dbReference>